<dbReference type="InterPro" id="IPR018300">
    <property type="entry name" value="Aminotrans_IV_CS"/>
</dbReference>
<sequence>MILSTQFSSTSTIIVRRIRQYLFRSTTNIMTVINHNCNHSIVYKESSNFLHSSPRFWLNDESSLKKQQLLLSCRKFSNQVHYNQIQLEPCPNSFKATDAIVEILDSKDRSEKPDWNNLVFGQHCSDHMVEIHWNQSDGWQTPRIVPVHPFCLHPFAKVFHYAPEIFEGMKAYRGLDGRIRIFRPELNMKRMRLSAARVCLPDFDGQQLIELMKKLLIIDDEWVPPYESNASLYIRPTMIATDEALGVSPATKCILFVVTGPVGPYFSTGFKPVSLLADPKYVRAWQGGSGDRKLGSNYAPTMLVQKEANKQGLQQVLWLYGPDHELTEVGTMNIFMLMKDPEGKRQLITPPLTEGLILPGVTRQSLIELVRSWNEIEVIERVIPMAEVKQLLAENRLLEMFGAGTACIVCPIGQILFEQQMLNIPGHEFTLKLFKELLDIQYGVKEYGNWVQTIGST</sequence>
<comment type="catalytic activity">
    <reaction evidence="10">
        <text>L-leucine + 2-oxoglutarate = 4-methyl-2-oxopentanoate + L-glutamate</text>
        <dbReference type="Rhea" id="RHEA:18321"/>
        <dbReference type="ChEBI" id="CHEBI:16810"/>
        <dbReference type="ChEBI" id="CHEBI:17865"/>
        <dbReference type="ChEBI" id="CHEBI:29985"/>
        <dbReference type="ChEBI" id="CHEBI:57427"/>
        <dbReference type="EC" id="2.6.1.42"/>
    </reaction>
</comment>
<reference evidence="11" key="1">
    <citation type="submission" date="2020-06" db="EMBL/GenBank/DDBJ databases">
        <authorList>
            <person name="Ji K."/>
            <person name="Li J."/>
        </authorList>
    </citation>
    <scope>NUCLEOTIDE SEQUENCE</scope>
    <source>
        <strain evidence="11">JKM2019</strain>
        <tissue evidence="11">Whole body</tissue>
    </source>
</reference>
<dbReference type="InterPro" id="IPR043131">
    <property type="entry name" value="BCAT-like_N"/>
</dbReference>
<dbReference type="InterPro" id="IPR036038">
    <property type="entry name" value="Aminotransferase-like"/>
</dbReference>
<evidence type="ECO:0000256" key="10">
    <source>
        <dbReference type="RuleBase" id="RU004517"/>
    </source>
</evidence>
<dbReference type="CDD" id="cd01557">
    <property type="entry name" value="BCAT_beta_family"/>
    <property type="match status" value="1"/>
</dbReference>
<evidence type="ECO:0000256" key="4">
    <source>
        <dbReference type="ARBA" id="ARBA00022605"/>
    </source>
</evidence>
<dbReference type="NCBIfam" id="TIGR01123">
    <property type="entry name" value="ilvE_II"/>
    <property type="match status" value="1"/>
</dbReference>
<keyword evidence="5 10" id="KW-0808">Transferase</keyword>
<dbReference type="Gene3D" id="3.20.10.10">
    <property type="entry name" value="D-amino Acid Aminotransferase, subunit A, domain 2"/>
    <property type="match status" value="1"/>
</dbReference>
<dbReference type="PROSITE" id="PS00770">
    <property type="entry name" value="AA_TRANSFER_CLASS_4"/>
    <property type="match status" value="1"/>
</dbReference>
<keyword evidence="6 9" id="KW-0663">Pyridoxal phosphate</keyword>
<dbReference type="Pfam" id="PF01063">
    <property type="entry name" value="Aminotran_4"/>
    <property type="match status" value="1"/>
</dbReference>
<gene>
    <name evidence="11" type="ORF">HUG17_8148</name>
</gene>
<dbReference type="OrthoDB" id="1732691at2759"/>
<evidence type="ECO:0000256" key="8">
    <source>
        <dbReference type="RuleBase" id="RU004106"/>
    </source>
</evidence>
<dbReference type="GO" id="GO:0009099">
    <property type="term" value="P:L-valine biosynthetic process"/>
    <property type="evidence" value="ECO:0007669"/>
    <property type="project" value="TreeGrafter"/>
</dbReference>
<dbReference type="FunFam" id="3.30.470.10:FF:000002">
    <property type="entry name" value="Branched-chain-amino-acid aminotransferase"/>
    <property type="match status" value="1"/>
</dbReference>
<dbReference type="GO" id="GO:0009098">
    <property type="term" value="P:L-leucine biosynthetic process"/>
    <property type="evidence" value="ECO:0007669"/>
    <property type="project" value="TreeGrafter"/>
</dbReference>
<comment type="catalytic activity">
    <reaction evidence="10">
        <text>L-valine + 2-oxoglutarate = 3-methyl-2-oxobutanoate + L-glutamate</text>
        <dbReference type="Rhea" id="RHEA:24813"/>
        <dbReference type="ChEBI" id="CHEBI:11851"/>
        <dbReference type="ChEBI" id="CHEBI:16810"/>
        <dbReference type="ChEBI" id="CHEBI:29985"/>
        <dbReference type="ChEBI" id="CHEBI:57762"/>
        <dbReference type="EC" id="2.6.1.42"/>
    </reaction>
</comment>
<evidence type="ECO:0000256" key="1">
    <source>
        <dbReference type="ARBA" id="ARBA00001933"/>
    </source>
</evidence>
<accession>A0A9D4NXG8</accession>
<dbReference type="GO" id="GO:0005739">
    <property type="term" value="C:mitochondrion"/>
    <property type="evidence" value="ECO:0007669"/>
    <property type="project" value="TreeGrafter"/>
</dbReference>
<dbReference type="PANTHER" id="PTHR11825">
    <property type="entry name" value="SUBGROUP IIII AMINOTRANSFERASE"/>
    <property type="match status" value="1"/>
</dbReference>
<evidence type="ECO:0000256" key="7">
    <source>
        <dbReference type="ARBA" id="ARBA00023304"/>
    </source>
</evidence>
<dbReference type="EMBL" id="SDOV01000005">
    <property type="protein sequence ID" value="KAH7640679.1"/>
    <property type="molecule type" value="Genomic_DNA"/>
</dbReference>
<dbReference type="Proteomes" id="UP000828236">
    <property type="component" value="Unassembled WGS sequence"/>
</dbReference>
<evidence type="ECO:0000256" key="6">
    <source>
        <dbReference type="ARBA" id="ARBA00022898"/>
    </source>
</evidence>
<dbReference type="InterPro" id="IPR005786">
    <property type="entry name" value="B_amino_transII"/>
</dbReference>
<dbReference type="InterPro" id="IPR033939">
    <property type="entry name" value="BCAT_family"/>
</dbReference>
<dbReference type="EC" id="2.6.1.42" evidence="10"/>
<dbReference type="PANTHER" id="PTHR11825:SF44">
    <property type="entry name" value="BRANCHED-CHAIN-AMINO-ACID AMINOTRANSFERASE"/>
    <property type="match status" value="1"/>
</dbReference>
<dbReference type="FunFam" id="3.20.10.10:FF:000004">
    <property type="entry name" value="Branched-chain-amino-acid aminotransferase"/>
    <property type="match status" value="1"/>
</dbReference>
<comment type="cofactor">
    <cofactor evidence="1 9">
        <name>pyridoxal 5'-phosphate</name>
        <dbReference type="ChEBI" id="CHEBI:597326"/>
    </cofactor>
</comment>
<evidence type="ECO:0000256" key="9">
    <source>
        <dbReference type="RuleBase" id="RU004516"/>
    </source>
</evidence>
<dbReference type="InterPro" id="IPR001544">
    <property type="entry name" value="Aminotrans_IV"/>
</dbReference>
<keyword evidence="7 10" id="KW-0100">Branched-chain amino acid biosynthesis</keyword>
<reference evidence="11" key="2">
    <citation type="journal article" date="2021" name="World Allergy Organ. J.">
        <title>Chromosome-level assembly of Dermatophagoides farinae genome and transcriptome reveals two novel allergens Der f 37 and Der f 39.</title>
        <authorList>
            <person name="Chen J."/>
            <person name="Cai Z."/>
            <person name="Fan D."/>
            <person name="Hu J."/>
            <person name="Hou Y."/>
            <person name="He Y."/>
            <person name="Zhang Z."/>
            <person name="Zhao Z."/>
            <person name="Gao P."/>
            <person name="Hu W."/>
            <person name="Sun J."/>
            <person name="Li J."/>
            <person name="Ji K."/>
        </authorList>
    </citation>
    <scope>NUCLEOTIDE SEQUENCE</scope>
    <source>
        <strain evidence="11">JKM2019</strain>
    </source>
</reference>
<organism evidence="11">
    <name type="scientific">Dermatophagoides farinae</name>
    <name type="common">American house dust mite</name>
    <dbReference type="NCBI Taxonomy" id="6954"/>
    <lineage>
        <taxon>Eukaryota</taxon>
        <taxon>Metazoa</taxon>
        <taxon>Ecdysozoa</taxon>
        <taxon>Arthropoda</taxon>
        <taxon>Chelicerata</taxon>
        <taxon>Arachnida</taxon>
        <taxon>Acari</taxon>
        <taxon>Acariformes</taxon>
        <taxon>Sarcoptiformes</taxon>
        <taxon>Astigmata</taxon>
        <taxon>Psoroptidia</taxon>
        <taxon>Analgoidea</taxon>
        <taxon>Pyroglyphidae</taxon>
        <taxon>Dermatophagoidinae</taxon>
        <taxon>Dermatophagoides</taxon>
    </lineage>
</organism>
<proteinExistence type="inferred from homology"/>
<comment type="catalytic activity">
    <reaction evidence="10">
        <text>L-isoleucine + 2-oxoglutarate = (S)-3-methyl-2-oxopentanoate + L-glutamate</text>
        <dbReference type="Rhea" id="RHEA:24801"/>
        <dbReference type="ChEBI" id="CHEBI:16810"/>
        <dbReference type="ChEBI" id="CHEBI:29985"/>
        <dbReference type="ChEBI" id="CHEBI:35146"/>
        <dbReference type="ChEBI" id="CHEBI:58045"/>
        <dbReference type="EC" id="2.6.1.42"/>
    </reaction>
</comment>
<evidence type="ECO:0000256" key="3">
    <source>
        <dbReference type="ARBA" id="ARBA00022576"/>
    </source>
</evidence>
<evidence type="ECO:0000256" key="5">
    <source>
        <dbReference type="ARBA" id="ARBA00022679"/>
    </source>
</evidence>
<comment type="caution">
    <text evidence="11">The sequence shown here is derived from an EMBL/GenBank/DDBJ whole genome shotgun (WGS) entry which is preliminary data.</text>
</comment>
<dbReference type="NCBIfam" id="NF009897">
    <property type="entry name" value="PRK13357.1"/>
    <property type="match status" value="1"/>
</dbReference>
<keyword evidence="3 10" id="KW-0032">Aminotransferase</keyword>
<evidence type="ECO:0000256" key="2">
    <source>
        <dbReference type="ARBA" id="ARBA00009320"/>
    </source>
</evidence>
<dbReference type="AlphaFoldDB" id="A0A9D4NXG8"/>
<dbReference type="SUPFAM" id="SSF56752">
    <property type="entry name" value="D-aminoacid aminotransferase-like PLP-dependent enzymes"/>
    <property type="match status" value="1"/>
</dbReference>
<dbReference type="Gene3D" id="3.30.470.10">
    <property type="match status" value="1"/>
</dbReference>
<keyword evidence="4 10" id="KW-0028">Amino-acid biosynthesis</keyword>
<comment type="similarity">
    <text evidence="2 8">Belongs to the class-IV pyridoxal-phosphate-dependent aminotransferase family.</text>
</comment>
<evidence type="ECO:0000313" key="11">
    <source>
        <dbReference type="EMBL" id="KAH7640679.1"/>
    </source>
</evidence>
<dbReference type="GO" id="GO:0004084">
    <property type="term" value="F:branched-chain-amino-acid transaminase activity"/>
    <property type="evidence" value="ECO:0007669"/>
    <property type="project" value="UniProtKB-EC"/>
</dbReference>
<name>A0A9D4NXG8_DERFA</name>
<dbReference type="InterPro" id="IPR043132">
    <property type="entry name" value="BCAT-like_C"/>
</dbReference>
<protein>
    <recommendedName>
        <fullName evidence="10">Branched-chain-amino-acid aminotransferase</fullName>
        <ecNumber evidence="10">2.6.1.42</ecNumber>
    </recommendedName>
</protein>